<dbReference type="Proteomes" id="UP000276133">
    <property type="component" value="Unassembled WGS sequence"/>
</dbReference>
<evidence type="ECO:0000313" key="1">
    <source>
        <dbReference type="EMBL" id="RNA43387.1"/>
    </source>
</evidence>
<dbReference type="EMBL" id="REGN01000227">
    <property type="protein sequence ID" value="RNA43387.1"/>
    <property type="molecule type" value="Genomic_DNA"/>
</dbReference>
<reference evidence="1 2" key="1">
    <citation type="journal article" date="2018" name="Sci. Rep.">
        <title>Genomic signatures of local adaptation to the degree of environmental predictability in rotifers.</title>
        <authorList>
            <person name="Franch-Gras L."/>
            <person name="Hahn C."/>
            <person name="Garcia-Roger E.M."/>
            <person name="Carmona M.J."/>
            <person name="Serra M."/>
            <person name="Gomez A."/>
        </authorList>
    </citation>
    <scope>NUCLEOTIDE SEQUENCE [LARGE SCALE GENOMIC DNA]</scope>
    <source>
        <strain evidence="1">HYR1</strain>
    </source>
</reference>
<comment type="caution">
    <text evidence="1">The sequence shown here is derived from an EMBL/GenBank/DDBJ whole genome shotgun (WGS) entry which is preliminary data.</text>
</comment>
<keyword evidence="2" id="KW-1185">Reference proteome</keyword>
<organism evidence="1 2">
    <name type="scientific">Brachionus plicatilis</name>
    <name type="common">Marine rotifer</name>
    <name type="synonym">Brachionus muelleri</name>
    <dbReference type="NCBI Taxonomy" id="10195"/>
    <lineage>
        <taxon>Eukaryota</taxon>
        <taxon>Metazoa</taxon>
        <taxon>Spiralia</taxon>
        <taxon>Gnathifera</taxon>
        <taxon>Rotifera</taxon>
        <taxon>Eurotatoria</taxon>
        <taxon>Monogononta</taxon>
        <taxon>Pseudotrocha</taxon>
        <taxon>Ploima</taxon>
        <taxon>Brachionidae</taxon>
        <taxon>Brachionus</taxon>
    </lineage>
</organism>
<evidence type="ECO:0000313" key="2">
    <source>
        <dbReference type="Proteomes" id="UP000276133"/>
    </source>
</evidence>
<name>A0A3M7T645_BRAPC</name>
<protein>
    <submittedName>
        <fullName evidence="1">Uncharacterized protein</fullName>
    </submittedName>
</protein>
<proteinExistence type="predicted"/>
<accession>A0A3M7T645</accession>
<gene>
    <name evidence="1" type="ORF">BpHYR1_000690</name>
</gene>
<sequence>MVCQQELLLRLLMGQAPYWRWYSDHIRCTAVHTTTTTKWFETGELVHFFSSTFPLPQLFFPFLRVEEKIESRKRIVEEELRKGRGIVEEQNSYKLLSISLELEKKTEHLPRCLMSTSPFE</sequence>
<dbReference type="AlphaFoldDB" id="A0A3M7T645"/>